<name>A0A6G1KBG2_9PLEO</name>
<dbReference type="Pfam" id="PF00067">
    <property type="entry name" value="p450"/>
    <property type="match status" value="2"/>
</dbReference>
<dbReference type="PANTHER" id="PTHR24287">
    <property type="entry name" value="P450, PUTATIVE (EUROFUNG)-RELATED"/>
    <property type="match status" value="1"/>
</dbReference>
<keyword evidence="4 7" id="KW-0560">Oxidoreductase</keyword>
<dbReference type="OrthoDB" id="1470350at2759"/>
<dbReference type="EMBL" id="MU005769">
    <property type="protein sequence ID" value="KAF2709973.1"/>
    <property type="molecule type" value="Genomic_DNA"/>
</dbReference>
<dbReference type="GO" id="GO:0004497">
    <property type="term" value="F:monooxygenase activity"/>
    <property type="evidence" value="ECO:0007669"/>
    <property type="project" value="UniProtKB-KW"/>
</dbReference>
<keyword evidence="9" id="KW-1185">Reference proteome</keyword>
<evidence type="ECO:0000256" key="7">
    <source>
        <dbReference type="RuleBase" id="RU000461"/>
    </source>
</evidence>
<dbReference type="SUPFAM" id="SSF48264">
    <property type="entry name" value="Cytochrome P450"/>
    <property type="match status" value="1"/>
</dbReference>
<evidence type="ECO:0000256" key="6">
    <source>
        <dbReference type="ARBA" id="ARBA00023033"/>
    </source>
</evidence>
<keyword evidence="3 7" id="KW-0479">Metal-binding</keyword>
<keyword evidence="6 7" id="KW-0503">Monooxygenase</keyword>
<dbReference type="InterPro" id="IPR017972">
    <property type="entry name" value="Cyt_P450_CS"/>
</dbReference>
<dbReference type="InterPro" id="IPR001128">
    <property type="entry name" value="Cyt_P450"/>
</dbReference>
<evidence type="ECO:0000256" key="5">
    <source>
        <dbReference type="ARBA" id="ARBA00023004"/>
    </source>
</evidence>
<keyword evidence="5 7" id="KW-0408">Iron</keyword>
<protein>
    <submittedName>
        <fullName evidence="8">Cytochrome P450</fullName>
    </submittedName>
</protein>
<evidence type="ECO:0000256" key="4">
    <source>
        <dbReference type="ARBA" id="ARBA00023002"/>
    </source>
</evidence>
<dbReference type="InterPro" id="IPR047146">
    <property type="entry name" value="Cyt_P450_E_CYP52_fungi"/>
</dbReference>
<proteinExistence type="inferred from homology"/>
<dbReference type="InterPro" id="IPR036396">
    <property type="entry name" value="Cyt_P450_sf"/>
</dbReference>
<sequence length="461" mass="52891">MAHFTGWLIVLSLLSTLCYKLVSWLLYRSAVERHGCSEPPHYPHKVPFFGLDHFVNTMNAFKNVNFLDYKASQFTKYGKTFETNNFGTVLFETIDPEVSKAVFSTHATKFGLQPLRYETAKHLWGNGIIVVDGAHWQRGRALIRASFDVVHIANFERLRKHTETFLSLLPKDGATVDLIPLFKSLILDTSSEFILGESMGALSNSKECDDFMEAFAYAQKGTAIRSMLGRYKFLHRDKRWWEACKQVTDYADIHVEEALRRREKRGERVQGEKKERLRLVDEMAEETQDRLTLRSLVISVFSPAHDGAAVTLSNAMFHLARSHRVTTIATLNQRQCLESTILPFGGGPNGKEPLYVPKGAIMEINYRAMCRDPTFWGSDAHLFKPERWEHVRPGWEYTPFGGGPRSCPGMRLVFTECAYVLVNLLRRFKEVQNRDSELEWKEEMRMTFQSKNGCLVGLISE</sequence>
<keyword evidence="7" id="KW-0349">Heme</keyword>
<evidence type="ECO:0000256" key="1">
    <source>
        <dbReference type="ARBA" id="ARBA00001971"/>
    </source>
</evidence>
<dbReference type="GO" id="GO:0005506">
    <property type="term" value="F:iron ion binding"/>
    <property type="evidence" value="ECO:0007669"/>
    <property type="project" value="InterPro"/>
</dbReference>
<evidence type="ECO:0000313" key="9">
    <source>
        <dbReference type="Proteomes" id="UP000799428"/>
    </source>
</evidence>
<dbReference type="Proteomes" id="UP000799428">
    <property type="component" value="Unassembled WGS sequence"/>
</dbReference>
<organism evidence="8 9">
    <name type="scientific">Pleomassaria siparia CBS 279.74</name>
    <dbReference type="NCBI Taxonomy" id="1314801"/>
    <lineage>
        <taxon>Eukaryota</taxon>
        <taxon>Fungi</taxon>
        <taxon>Dikarya</taxon>
        <taxon>Ascomycota</taxon>
        <taxon>Pezizomycotina</taxon>
        <taxon>Dothideomycetes</taxon>
        <taxon>Pleosporomycetidae</taxon>
        <taxon>Pleosporales</taxon>
        <taxon>Pleomassariaceae</taxon>
        <taxon>Pleomassaria</taxon>
    </lineage>
</organism>
<accession>A0A6G1KBG2</accession>
<evidence type="ECO:0000313" key="8">
    <source>
        <dbReference type="EMBL" id="KAF2709973.1"/>
    </source>
</evidence>
<dbReference type="Gene3D" id="1.10.630.10">
    <property type="entry name" value="Cytochrome P450"/>
    <property type="match status" value="2"/>
</dbReference>
<dbReference type="GO" id="GO:0016705">
    <property type="term" value="F:oxidoreductase activity, acting on paired donors, with incorporation or reduction of molecular oxygen"/>
    <property type="evidence" value="ECO:0007669"/>
    <property type="project" value="InterPro"/>
</dbReference>
<evidence type="ECO:0000256" key="3">
    <source>
        <dbReference type="ARBA" id="ARBA00022723"/>
    </source>
</evidence>
<gene>
    <name evidence="8" type="ORF">K504DRAFT_376940</name>
</gene>
<evidence type="ECO:0000256" key="2">
    <source>
        <dbReference type="ARBA" id="ARBA00010617"/>
    </source>
</evidence>
<reference evidence="8" key="1">
    <citation type="journal article" date="2020" name="Stud. Mycol.">
        <title>101 Dothideomycetes genomes: a test case for predicting lifestyles and emergence of pathogens.</title>
        <authorList>
            <person name="Haridas S."/>
            <person name="Albert R."/>
            <person name="Binder M."/>
            <person name="Bloem J."/>
            <person name="Labutti K."/>
            <person name="Salamov A."/>
            <person name="Andreopoulos B."/>
            <person name="Baker S."/>
            <person name="Barry K."/>
            <person name="Bills G."/>
            <person name="Bluhm B."/>
            <person name="Cannon C."/>
            <person name="Castanera R."/>
            <person name="Culley D."/>
            <person name="Daum C."/>
            <person name="Ezra D."/>
            <person name="Gonzalez J."/>
            <person name="Henrissat B."/>
            <person name="Kuo A."/>
            <person name="Liang C."/>
            <person name="Lipzen A."/>
            <person name="Lutzoni F."/>
            <person name="Magnuson J."/>
            <person name="Mondo S."/>
            <person name="Nolan M."/>
            <person name="Ohm R."/>
            <person name="Pangilinan J."/>
            <person name="Park H.-J."/>
            <person name="Ramirez L."/>
            <person name="Alfaro M."/>
            <person name="Sun H."/>
            <person name="Tritt A."/>
            <person name="Yoshinaga Y."/>
            <person name="Zwiers L.-H."/>
            <person name="Turgeon B."/>
            <person name="Goodwin S."/>
            <person name="Spatafora J."/>
            <person name="Crous P."/>
            <person name="Grigoriev I."/>
        </authorList>
    </citation>
    <scope>NUCLEOTIDE SEQUENCE</scope>
    <source>
        <strain evidence="8">CBS 279.74</strain>
    </source>
</reference>
<dbReference type="GO" id="GO:0020037">
    <property type="term" value="F:heme binding"/>
    <property type="evidence" value="ECO:0007669"/>
    <property type="project" value="InterPro"/>
</dbReference>
<comment type="cofactor">
    <cofactor evidence="1">
        <name>heme</name>
        <dbReference type="ChEBI" id="CHEBI:30413"/>
    </cofactor>
</comment>
<dbReference type="PROSITE" id="PS00086">
    <property type="entry name" value="CYTOCHROME_P450"/>
    <property type="match status" value="1"/>
</dbReference>
<dbReference type="AlphaFoldDB" id="A0A6G1KBG2"/>
<dbReference type="PANTHER" id="PTHR24287:SF19">
    <property type="entry name" value="CYTOCHROME P450"/>
    <property type="match status" value="1"/>
</dbReference>
<comment type="similarity">
    <text evidence="2 7">Belongs to the cytochrome P450 family.</text>
</comment>